<dbReference type="PANTHER" id="PTHR46060:SF1">
    <property type="entry name" value="MARINER MOS1 TRANSPOSASE-LIKE PROTEIN"/>
    <property type="match status" value="1"/>
</dbReference>
<reference evidence="2" key="1">
    <citation type="submission" date="2019-08" db="EMBL/GenBank/DDBJ databases">
        <title>The genome of the North American firefly Photinus pyralis.</title>
        <authorList>
            <consortium name="Photinus pyralis genome working group"/>
            <person name="Fallon T.R."/>
            <person name="Sander Lower S.E."/>
            <person name="Weng J.-K."/>
        </authorList>
    </citation>
    <scope>NUCLEOTIDE SEQUENCE</scope>
    <source>
        <strain evidence="2">TRF0915ILg1</strain>
        <tissue evidence="2">Whole body</tissue>
    </source>
</reference>
<proteinExistence type="predicted"/>
<sequence>MQPNYTHRQILSNEEEQDVAEYLQICSRTACGLTTDDTRRLAYEVGVQNNHTIPGSCRASKMAREDCECIAQAFEKAFTLTNVLSGFKETGIHPFNPDAFTYADFMFFAVTDIPEDMASNSPSKEPVVNSKNTAESPGLPKAQPQKTNRNNNRKRGRSTIITHIPEKNILIEREAQKNNAIITRQKKKLDIEILILLDNAPVHKSRVMRDVLSKLDLKELNHTAYSPDIAPCNYFLVRKLKQNLRGRRFVNDDELKWEVESSFEEQKENFYFDGLSLLISKYKKYIELLRGLY</sequence>
<feature type="region of interest" description="Disordered" evidence="1">
    <location>
        <begin position="118"/>
        <end position="158"/>
    </location>
</feature>
<dbReference type="PANTHER" id="PTHR46060">
    <property type="entry name" value="MARINER MOS1 TRANSPOSASE-LIKE PROTEIN"/>
    <property type="match status" value="1"/>
</dbReference>
<evidence type="ECO:0000256" key="1">
    <source>
        <dbReference type="SAM" id="MobiDB-lite"/>
    </source>
</evidence>
<evidence type="ECO:0008006" key="4">
    <source>
        <dbReference type="Google" id="ProtNLM"/>
    </source>
</evidence>
<dbReference type="InterPro" id="IPR036397">
    <property type="entry name" value="RNaseH_sf"/>
</dbReference>
<dbReference type="GO" id="GO:0003676">
    <property type="term" value="F:nucleic acid binding"/>
    <property type="evidence" value="ECO:0007669"/>
    <property type="project" value="InterPro"/>
</dbReference>
<evidence type="ECO:0000313" key="3">
    <source>
        <dbReference type="Proteomes" id="UP000801492"/>
    </source>
</evidence>
<dbReference type="Gene3D" id="3.30.420.10">
    <property type="entry name" value="Ribonuclease H-like superfamily/Ribonuclease H"/>
    <property type="match status" value="1"/>
</dbReference>
<protein>
    <recommendedName>
        <fullName evidence="4">Tc1-like transposase DDE domain-containing protein</fullName>
    </recommendedName>
</protein>
<keyword evidence="3" id="KW-1185">Reference proteome</keyword>
<comment type="caution">
    <text evidence="2">The sequence shown here is derived from an EMBL/GenBank/DDBJ whole genome shotgun (WGS) entry which is preliminary data.</text>
</comment>
<dbReference type="InterPro" id="IPR052709">
    <property type="entry name" value="Transposase-MT_Hybrid"/>
</dbReference>
<dbReference type="AlphaFoldDB" id="A0A8K0CD13"/>
<organism evidence="2 3">
    <name type="scientific">Ignelater luminosus</name>
    <name type="common">Cucubano</name>
    <name type="synonym">Pyrophorus luminosus</name>
    <dbReference type="NCBI Taxonomy" id="2038154"/>
    <lineage>
        <taxon>Eukaryota</taxon>
        <taxon>Metazoa</taxon>
        <taxon>Ecdysozoa</taxon>
        <taxon>Arthropoda</taxon>
        <taxon>Hexapoda</taxon>
        <taxon>Insecta</taxon>
        <taxon>Pterygota</taxon>
        <taxon>Neoptera</taxon>
        <taxon>Endopterygota</taxon>
        <taxon>Coleoptera</taxon>
        <taxon>Polyphaga</taxon>
        <taxon>Elateriformia</taxon>
        <taxon>Elateroidea</taxon>
        <taxon>Elateridae</taxon>
        <taxon>Agrypninae</taxon>
        <taxon>Pyrophorini</taxon>
        <taxon>Ignelater</taxon>
    </lineage>
</organism>
<dbReference type="OrthoDB" id="6739962at2759"/>
<evidence type="ECO:0000313" key="2">
    <source>
        <dbReference type="EMBL" id="KAF2883296.1"/>
    </source>
</evidence>
<dbReference type="Proteomes" id="UP000801492">
    <property type="component" value="Unassembled WGS sequence"/>
</dbReference>
<accession>A0A8K0CD13</accession>
<gene>
    <name evidence="2" type="ORF">ILUMI_22885</name>
</gene>
<dbReference type="EMBL" id="VTPC01090447">
    <property type="protein sequence ID" value="KAF2883296.1"/>
    <property type="molecule type" value="Genomic_DNA"/>
</dbReference>
<name>A0A8K0CD13_IGNLU</name>
<feature type="compositionally biased region" description="Polar residues" evidence="1">
    <location>
        <begin position="118"/>
        <end position="135"/>
    </location>
</feature>